<gene>
    <name evidence="3" type="ORF">HaLaN_09081</name>
</gene>
<dbReference type="Pfam" id="PF00685">
    <property type="entry name" value="Sulfotransfer_1"/>
    <property type="match status" value="1"/>
</dbReference>
<dbReference type="InterPro" id="IPR027417">
    <property type="entry name" value="P-loop_NTPase"/>
</dbReference>
<keyword evidence="1" id="KW-0808">Transferase</keyword>
<dbReference type="InterPro" id="IPR052654">
    <property type="entry name" value="CS_Sulfotransferase"/>
</dbReference>
<reference evidence="3 4" key="1">
    <citation type="submission" date="2020-02" db="EMBL/GenBank/DDBJ databases">
        <title>Draft genome sequence of Haematococcus lacustris strain NIES-144.</title>
        <authorList>
            <person name="Morimoto D."/>
            <person name="Nakagawa S."/>
            <person name="Yoshida T."/>
            <person name="Sawayama S."/>
        </authorList>
    </citation>
    <scope>NUCLEOTIDE SEQUENCE [LARGE SCALE GENOMIC DNA]</scope>
    <source>
        <strain evidence="3 4">NIES-144</strain>
    </source>
</reference>
<evidence type="ECO:0000313" key="3">
    <source>
        <dbReference type="EMBL" id="GFH13240.1"/>
    </source>
</evidence>
<evidence type="ECO:0000256" key="1">
    <source>
        <dbReference type="RuleBase" id="RU361155"/>
    </source>
</evidence>
<dbReference type="InterPro" id="IPR000863">
    <property type="entry name" value="Sulfotransferase_dom"/>
</dbReference>
<dbReference type="PANTHER" id="PTHR15723">
    <property type="entry name" value="CARBOHYDRATE SULFOTRANSFERASE 15"/>
    <property type="match status" value="1"/>
</dbReference>
<evidence type="ECO:0000313" key="4">
    <source>
        <dbReference type="Proteomes" id="UP000485058"/>
    </source>
</evidence>
<dbReference type="EMBL" id="BLLF01000589">
    <property type="protein sequence ID" value="GFH13240.1"/>
    <property type="molecule type" value="Genomic_DNA"/>
</dbReference>
<dbReference type="AlphaFoldDB" id="A0A699YTU4"/>
<keyword evidence="4" id="KW-1185">Reference proteome</keyword>
<dbReference type="EC" id="2.8.2.-" evidence="1"/>
<dbReference type="GO" id="GO:0050659">
    <property type="term" value="F:N-acetylgalactosamine 4-sulfate 6-O-sulfotransferase activity"/>
    <property type="evidence" value="ECO:0007669"/>
    <property type="project" value="TreeGrafter"/>
</dbReference>
<feature type="domain" description="Sulfotransferase" evidence="2">
    <location>
        <begin position="14"/>
        <end position="59"/>
    </location>
</feature>
<dbReference type="GO" id="GO:0019319">
    <property type="term" value="P:hexose biosynthetic process"/>
    <property type="evidence" value="ECO:0007669"/>
    <property type="project" value="TreeGrafter"/>
</dbReference>
<proteinExistence type="inferred from homology"/>
<name>A0A699YTU4_HAELA</name>
<protein>
    <recommendedName>
        <fullName evidence="1">Sulfotransferase</fullName>
        <ecNumber evidence="1">2.8.2.-</ecNumber>
    </recommendedName>
</protein>
<accession>A0A699YTU4</accession>
<comment type="similarity">
    <text evidence="1">Belongs to the sulfotransferase 1 family.</text>
</comment>
<dbReference type="PANTHER" id="PTHR15723:SF0">
    <property type="entry name" value="CARBOHYDRATE SULFOTRANSFERASE 15"/>
    <property type="match status" value="1"/>
</dbReference>
<dbReference type="Proteomes" id="UP000485058">
    <property type="component" value="Unassembled WGS sequence"/>
</dbReference>
<organism evidence="3 4">
    <name type="scientific">Haematococcus lacustris</name>
    <name type="common">Green alga</name>
    <name type="synonym">Haematococcus pluvialis</name>
    <dbReference type="NCBI Taxonomy" id="44745"/>
    <lineage>
        <taxon>Eukaryota</taxon>
        <taxon>Viridiplantae</taxon>
        <taxon>Chlorophyta</taxon>
        <taxon>core chlorophytes</taxon>
        <taxon>Chlorophyceae</taxon>
        <taxon>CS clade</taxon>
        <taxon>Chlamydomonadales</taxon>
        <taxon>Haematococcaceae</taxon>
        <taxon>Haematococcus</taxon>
    </lineage>
</organism>
<evidence type="ECO:0000259" key="2">
    <source>
        <dbReference type="Pfam" id="PF00685"/>
    </source>
</evidence>
<comment type="caution">
    <text evidence="3">The sequence shown here is derived from an EMBL/GenBank/DDBJ whole genome shotgun (WGS) entry which is preliminary data.</text>
</comment>
<dbReference type="Gene3D" id="3.40.50.300">
    <property type="entry name" value="P-loop containing nucleotide triphosphate hydrolases"/>
    <property type="match status" value="1"/>
</dbReference>
<sequence length="117" mass="13837">MSAVLPGRGAAGEGMYSEFLGDWLRRFPRDQLLFLRNEDYKLAQKEHMDAVFKFLGMRALSPSEWNTVMAMPPRNKNSDKYEKMWPQSRALLQEFYAPFNRKLADLLQDDRYLWQTP</sequence>
<dbReference type="SUPFAM" id="SSF52540">
    <property type="entry name" value="P-loop containing nucleoside triphosphate hydrolases"/>
    <property type="match status" value="1"/>
</dbReference>